<dbReference type="Gene3D" id="3.30.70.370">
    <property type="match status" value="1"/>
</dbReference>
<dbReference type="InterPro" id="IPR002298">
    <property type="entry name" value="DNA_polymerase_A"/>
</dbReference>
<evidence type="ECO:0000256" key="3">
    <source>
        <dbReference type="ARBA" id="ARBA00022705"/>
    </source>
</evidence>
<protein>
    <recommendedName>
        <fullName evidence="2">DNA-directed DNA polymerase</fullName>
        <ecNumber evidence="2">2.7.7.7</ecNumber>
    </recommendedName>
</protein>
<dbReference type="EC" id="2.7.7.7" evidence="2"/>
<accession>A0A4Z0LSA3</accession>
<dbReference type="Pfam" id="PF00476">
    <property type="entry name" value="DNA_pol_A"/>
    <property type="match status" value="1"/>
</dbReference>
<gene>
    <name evidence="6" type="ORF">E4634_21305</name>
</gene>
<dbReference type="PANTHER" id="PTHR10133">
    <property type="entry name" value="DNA POLYMERASE I"/>
    <property type="match status" value="1"/>
</dbReference>
<evidence type="ECO:0000256" key="4">
    <source>
        <dbReference type="ARBA" id="ARBA00049244"/>
    </source>
</evidence>
<dbReference type="Proteomes" id="UP000298050">
    <property type="component" value="Unassembled WGS sequence"/>
</dbReference>
<dbReference type="GO" id="GO:0003677">
    <property type="term" value="F:DNA binding"/>
    <property type="evidence" value="ECO:0007669"/>
    <property type="project" value="InterPro"/>
</dbReference>
<evidence type="ECO:0000256" key="1">
    <source>
        <dbReference type="ARBA" id="ARBA00011541"/>
    </source>
</evidence>
<comment type="subunit">
    <text evidence="1">Single-chain monomer with multiple functions.</text>
</comment>
<dbReference type="GO" id="GO:0003887">
    <property type="term" value="F:DNA-directed DNA polymerase activity"/>
    <property type="evidence" value="ECO:0007669"/>
    <property type="project" value="UniProtKB-EC"/>
</dbReference>
<dbReference type="RefSeq" id="WP_135446688.1">
    <property type="nucleotide sequence ID" value="NZ_SRLE01000059.1"/>
</dbReference>
<comment type="caution">
    <text evidence="6">The sequence shown here is derived from an EMBL/GenBank/DDBJ whole genome shotgun (WGS) entry which is preliminary data.</text>
</comment>
<feature type="domain" description="DNA-directed DNA polymerase family A palm" evidence="5">
    <location>
        <begin position="1"/>
        <end position="79"/>
    </location>
</feature>
<dbReference type="AlphaFoldDB" id="A0A4Z0LSA3"/>
<dbReference type="InterPro" id="IPR001098">
    <property type="entry name" value="DNA-dir_DNA_pol_A_palm_dom"/>
</dbReference>
<feature type="non-terminal residue" evidence="6">
    <location>
        <position position="1"/>
    </location>
</feature>
<evidence type="ECO:0000313" key="7">
    <source>
        <dbReference type="Proteomes" id="UP000298050"/>
    </source>
</evidence>
<sequence length="81" mass="8591">VQGSAADINKKAMLGVGGWLAQDAVDAYIVMQVHDELVLEVAEDAVREVSDELCRRMAGAAELSVPLLVEAGSGVNWDEAH</sequence>
<evidence type="ECO:0000259" key="5">
    <source>
        <dbReference type="Pfam" id="PF00476"/>
    </source>
</evidence>
<comment type="catalytic activity">
    <reaction evidence="4">
        <text>DNA(n) + a 2'-deoxyribonucleoside 5'-triphosphate = DNA(n+1) + diphosphate</text>
        <dbReference type="Rhea" id="RHEA:22508"/>
        <dbReference type="Rhea" id="RHEA-COMP:17339"/>
        <dbReference type="Rhea" id="RHEA-COMP:17340"/>
        <dbReference type="ChEBI" id="CHEBI:33019"/>
        <dbReference type="ChEBI" id="CHEBI:61560"/>
        <dbReference type="ChEBI" id="CHEBI:173112"/>
        <dbReference type="EC" id="2.7.7.7"/>
    </reaction>
</comment>
<reference evidence="6 7" key="1">
    <citation type="submission" date="2019-04" db="EMBL/GenBank/DDBJ databases">
        <title>Taxonomy of novel Haliea sp. from mangrove soil of West Coast of India.</title>
        <authorList>
            <person name="Verma A."/>
            <person name="Kumar P."/>
            <person name="Krishnamurthi S."/>
        </authorList>
    </citation>
    <scope>NUCLEOTIDE SEQUENCE [LARGE SCALE GENOMIC DNA]</scope>
    <source>
        <strain evidence="6 7">SAOS-164</strain>
    </source>
</reference>
<keyword evidence="7" id="KW-1185">Reference proteome</keyword>
<keyword evidence="3" id="KW-0235">DNA replication</keyword>
<organism evidence="6 7">
    <name type="scientific">Mangrovimicrobium sediminis</name>
    <dbReference type="NCBI Taxonomy" id="2562682"/>
    <lineage>
        <taxon>Bacteria</taxon>
        <taxon>Pseudomonadati</taxon>
        <taxon>Pseudomonadota</taxon>
        <taxon>Gammaproteobacteria</taxon>
        <taxon>Cellvibrionales</taxon>
        <taxon>Halieaceae</taxon>
        <taxon>Mangrovimicrobium</taxon>
    </lineage>
</organism>
<dbReference type="GO" id="GO:0006261">
    <property type="term" value="P:DNA-templated DNA replication"/>
    <property type="evidence" value="ECO:0007669"/>
    <property type="project" value="InterPro"/>
</dbReference>
<dbReference type="EMBL" id="SRLE01000059">
    <property type="protein sequence ID" value="TGD70200.1"/>
    <property type="molecule type" value="Genomic_DNA"/>
</dbReference>
<dbReference type="PANTHER" id="PTHR10133:SF27">
    <property type="entry name" value="DNA POLYMERASE NU"/>
    <property type="match status" value="1"/>
</dbReference>
<dbReference type="GO" id="GO:0006302">
    <property type="term" value="P:double-strand break repair"/>
    <property type="evidence" value="ECO:0007669"/>
    <property type="project" value="TreeGrafter"/>
</dbReference>
<evidence type="ECO:0000313" key="6">
    <source>
        <dbReference type="EMBL" id="TGD70200.1"/>
    </source>
</evidence>
<dbReference type="SUPFAM" id="SSF56672">
    <property type="entry name" value="DNA/RNA polymerases"/>
    <property type="match status" value="1"/>
</dbReference>
<dbReference type="OrthoDB" id="9806424at2"/>
<evidence type="ECO:0000256" key="2">
    <source>
        <dbReference type="ARBA" id="ARBA00012417"/>
    </source>
</evidence>
<proteinExistence type="predicted"/>
<dbReference type="InterPro" id="IPR043502">
    <property type="entry name" value="DNA/RNA_pol_sf"/>
</dbReference>
<name>A0A4Z0LSA3_9GAMM</name>